<reference evidence="1" key="1">
    <citation type="journal article" date="2015" name="Nature">
        <title>Complex archaea that bridge the gap between prokaryotes and eukaryotes.</title>
        <authorList>
            <person name="Spang A."/>
            <person name="Saw J.H."/>
            <person name="Jorgensen S.L."/>
            <person name="Zaremba-Niedzwiedzka K."/>
            <person name="Martijn J."/>
            <person name="Lind A.E."/>
            <person name="van Eijk R."/>
            <person name="Schleper C."/>
            <person name="Guy L."/>
            <person name="Ettema T.J."/>
        </authorList>
    </citation>
    <scope>NUCLEOTIDE SEQUENCE</scope>
</reference>
<organism evidence="1">
    <name type="scientific">marine sediment metagenome</name>
    <dbReference type="NCBI Taxonomy" id="412755"/>
    <lineage>
        <taxon>unclassified sequences</taxon>
        <taxon>metagenomes</taxon>
        <taxon>ecological metagenomes</taxon>
    </lineage>
</organism>
<dbReference type="EMBL" id="LAZR01006854">
    <property type="protein sequence ID" value="KKM89217.1"/>
    <property type="molecule type" value="Genomic_DNA"/>
</dbReference>
<comment type="caution">
    <text evidence="1">The sequence shown here is derived from an EMBL/GenBank/DDBJ whole genome shotgun (WGS) entry which is preliminary data.</text>
</comment>
<evidence type="ECO:0000313" key="1">
    <source>
        <dbReference type="EMBL" id="KKM89217.1"/>
    </source>
</evidence>
<name>A0A0F9P709_9ZZZZ</name>
<proteinExistence type="predicted"/>
<sequence length="219" mass="24959">MEDMDIEDQDNRVISSCQIISDNTELTKEGFSFTFNKSPPNHCLHGVIALFEGGKSVQLDLTIGKDQYTYTLSQTVNVRVDFKKEGPIKGRVYITEGNSILQLLVFDFLDMSPVPVILAEDQIVYHPEQGLNIGIKLAKTLKLALGWGEILQIHAQLKHPHGRVDQIKGSTPNYIWRGHSLYMYLTPGDYFFRVRFEAKEGWVGWSNWIPLTPCRKMSL</sequence>
<accession>A0A0F9P709</accession>
<gene>
    <name evidence="1" type="ORF">LCGC14_1250870</name>
</gene>
<dbReference type="AlphaFoldDB" id="A0A0F9P709"/>
<protein>
    <submittedName>
        <fullName evidence="1">Uncharacterized protein</fullName>
    </submittedName>
</protein>